<dbReference type="OrthoDB" id="6507393at2759"/>
<sequence>SIREKYFLRDGVLFLRQENEDEIRYRLCAPAAIRKAVIESYHDDIISGHLGFTKSYYKIKLKYFWPKMRHHIKHHILSCASCQTRKGICDRPAGNLQPIRPKNIYETVGIDVLGRFPKSHHGNRYVIVCTDYASRYAETIACEVASAETMCNFFMRQIVLRHGAPSHIISDRGSCFIAELTEMIFKLTSTKQNDYLQKMRREALDYLKQSQTKNKELYDRRHRTVKFEPGEYVYVKTPTRKVGLSEKLLHQFYGPYKVIKQVTPVDYLVENHRPESKKKLTRDVVHIYRMKRFIERDEYFIDDYEEFRSVSPPDSLNSETVRTVGSSSPIDVLDDRELTDIFFDVMIDDLSDAESDTTEVYDLDVLENVELPDGSNEENVTPEEPAISEIEEVVAACDTNDSNSLMCKEKLMKTVRFDDNVIVHEFTPDTEKSSRGRIRRQKRFDDYLYY</sequence>
<dbReference type="STRING" id="299467.A0A443S564"/>
<name>A0A443S564_9ACAR</name>
<dbReference type="AlphaFoldDB" id="A0A443S564"/>
<proteinExistence type="predicted"/>
<comment type="caution">
    <text evidence="3">The sequence shown here is derived from an EMBL/GenBank/DDBJ whole genome shotgun (WGS) entry which is preliminary data.</text>
</comment>
<organism evidence="3 4">
    <name type="scientific">Leptotrombidium deliense</name>
    <dbReference type="NCBI Taxonomy" id="299467"/>
    <lineage>
        <taxon>Eukaryota</taxon>
        <taxon>Metazoa</taxon>
        <taxon>Ecdysozoa</taxon>
        <taxon>Arthropoda</taxon>
        <taxon>Chelicerata</taxon>
        <taxon>Arachnida</taxon>
        <taxon>Acari</taxon>
        <taxon>Acariformes</taxon>
        <taxon>Trombidiformes</taxon>
        <taxon>Prostigmata</taxon>
        <taxon>Anystina</taxon>
        <taxon>Parasitengona</taxon>
        <taxon>Trombiculoidea</taxon>
        <taxon>Trombiculidae</taxon>
        <taxon>Leptotrombidium</taxon>
    </lineage>
</organism>
<evidence type="ECO:0000313" key="3">
    <source>
        <dbReference type="EMBL" id="RWS22621.1"/>
    </source>
</evidence>
<dbReference type="Pfam" id="PF17921">
    <property type="entry name" value="Integrase_H2C2"/>
    <property type="match status" value="1"/>
</dbReference>
<dbReference type="GO" id="GO:0003964">
    <property type="term" value="F:RNA-directed DNA polymerase activity"/>
    <property type="evidence" value="ECO:0007669"/>
    <property type="project" value="UniProtKB-EC"/>
</dbReference>
<dbReference type="Proteomes" id="UP000288716">
    <property type="component" value="Unassembled WGS sequence"/>
</dbReference>
<dbReference type="Gene3D" id="3.30.420.10">
    <property type="entry name" value="Ribonuclease H-like superfamily/Ribonuclease H"/>
    <property type="match status" value="1"/>
</dbReference>
<dbReference type="Gene3D" id="1.10.340.70">
    <property type="match status" value="1"/>
</dbReference>
<evidence type="ECO:0000259" key="2">
    <source>
        <dbReference type="PROSITE" id="PS50994"/>
    </source>
</evidence>
<dbReference type="InterPro" id="IPR041588">
    <property type="entry name" value="Integrase_H2C2"/>
</dbReference>
<dbReference type="FunFam" id="1.10.340.70:FF:000001">
    <property type="entry name" value="Retrovirus-related Pol polyprotein from transposon gypsy-like Protein"/>
    <property type="match status" value="1"/>
</dbReference>
<dbReference type="InterPro" id="IPR050951">
    <property type="entry name" value="Retrovirus_Pol_polyprotein"/>
</dbReference>
<dbReference type="InterPro" id="IPR036397">
    <property type="entry name" value="RNaseH_sf"/>
</dbReference>
<reference evidence="3 4" key="1">
    <citation type="journal article" date="2018" name="Gigascience">
        <title>Genomes of trombidid mites reveal novel predicted allergens and laterally-transferred genes associated with secondary metabolism.</title>
        <authorList>
            <person name="Dong X."/>
            <person name="Chaisiri K."/>
            <person name="Xia D."/>
            <person name="Armstrong S.D."/>
            <person name="Fang Y."/>
            <person name="Donnelly M.J."/>
            <person name="Kadowaki T."/>
            <person name="McGarry J.W."/>
            <person name="Darby A.C."/>
            <person name="Makepeace B.L."/>
        </authorList>
    </citation>
    <scope>NUCLEOTIDE SEQUENCE [LARGE SCALE GENOMIC DNA]</scope>
    <source>
        <strain evidence="3">UoL-UT</strain>
    </source>
</reference>
<evidence type="ECO:0000313" key="4">
    <source>
        <dbReference type="Proteomes" id="UP000288716"/>
    </source>
</evidence>
<dbReference type="PANTHER" id="PTHR37984">
    <property type="entry name" value="PROTEIN CBG26694"/>
    <property type="match status" value="1"/>
</dbReference>
<feature type="non-terminal residue" evidence="3">
    <location>
        <position position="1"/>
    </location>
</feature>
<dbReference type="EC" id="2.7.7.49" evidence="1"/>
<dbReference type="GO" id="GO:0015074">
    <property type="term" value="P:DNA integration"/>
    <property type="evidence" value="ECO:0007669"/>
    <property type="project" value="InterPro"/>
</dbReference>
<dbReference type="EMBL" id="NCKV01008306">
    <property type="protein sequence ID" value="RWS22621.1"/>
    <property type="molecule type" value="Genomic_DNA"/>
</dbReference>
<dbReference type="PROSITE" id="PS50994">
    <property type="entry name" value="INTEGRASE"/>
    <property type="match status" value="1"/>
</dbReference>
<dbReference type="InterPro" id="IPR012337">
    <property type="entry name" value="RNaseH-like_sf"/>
</dbReference>
<dbReference type="VEuPathDB" id="VectorBase:LDEU009419"/>
<keyword evidence="4" id="KW-1185">Reference proteome</keyword>
<gene>
    <name evidence="3" type="ORF">B4U80_14010</name>
</gene>
<dbReference type="InterPro" id="IPR001584">
    <property type="entry name" value="Integrase_cat-core"/>
</dbReference>
<dbReference type="GO" id="GO:0003676">
    <property type="term" value="F:nucleic acid binding"/>
    <property type="evidence" value="ECO:0007669"/>
    <property type="project" value="InterPro"/>
</dbReference>
<dbReference type="SUPFAM" id="SSF53098">
    <property type="entry name" value="Ribonuclease H-like"/>
    <property type="match status" value="1"/>
</dbReference>
<feature type="domain" description="Integrase catalytic" evidence="2">
    <location>
        <begin position="97"/>
        <end position="282"/>
    </location>
</feature>
<accession>A0A443S564</accession>
<dbReference type="PANTHER" id="PTHR37984:SF15">
    <property type="entry name" value="INTEGRASE CATALYTIC DOMAIN-CONTAINING PROTEIN"/>
    <property type="match status" value="1"/>
</dbReference>
<evidence type="ECO:0000256" key="1">
    <source>
        <dbReference type="ARBA" id="ARBA00012493"/>
    </source>
</evidence>
<protein>
    <recommendedName>
        <fullName evidence="1">RNA-directed DNA polymerase</fullName>
        <ecNumber evidence="1">2.7.7.49</ecNumber>
    </recommendedName>
</protein>